<feature type="chain" id="PRO_5045117086" description="GPR180/TMEM145 transmembrane domain-containing protein" evidence="2">
    <location>
        <begin position="18"/>
        <end position="459"/>
    </location>
</feature>
<evidence type="ECO:0000256" key="2">
    <source>
        <dbReference type="SAM" id="SignalP"/>
    </source>
</evidence>
<dbReference type="EMBL" id="CAUYUJ010015302">
    <property type="protein sequence ID" value="CAK0852227.1"/>
    <property type="molecule type" value="Genomic_DNA"/>
</dbReference>
<dbReference type="PANTHER" id="PTHR23252">
    <property type="entry name" value="INTIMAL THICKNESS RECEPTOR-RELATED"/>
    <property type="match status" value="1"/>
</dbReference>
<feature type="signal peptide" evidence="2">
    <location>
        <begin position="1"/>
        <end position="17"/>
    </location>
</feature>
<keyword evidence="1" id="KW-0472">Membrane</keyword>
<dbReference type="InterPro" id="IPR047831">
    <property type="entry name" value="GPR180/TMEM145"/>
</dbReference>
<gene>
    <name evidence="4" type="ORF">PCOR1329_LOCUS44135</name>
</gene>
<evidence type="ECO:0000313" key="4">
    <source>
        <dbReference type="EMBL" id="CAK0852227.1"/>
    </source>
</evidence>
<proteinExistence type="predicted"/>
<keyword evidence="5" id="KW-1185">Reference proteome</keyword>
<feature type="transmembrane region" description="Helical" evidence="1">
    <location>
        <begin position="203"/>
        <end position="225"/>
    </location>
</feature>
<evidence type="ECO:0000256" key="1">
    <source>
        <dbReference type="SAM" id="Phobius"/>
    </source>
</evidence>
<sequence length="459" mass="50463">MLRLIVLTSALVLQARSDLVQGSVVVPANQIVFLHKFCIDSDPDGRTVGVMSAQLRSGTGGDLKLAVFDDEAESLPDPGHIDWGLQCSSDKLKRVTRGLFHVDGRSLHASRGFQREQAIIEKLRPRWWYFAVVDCSGEDRVLEYSLHLTNPRLGWQRELSMDQCGLVAMGLLCLSGACGLYFAVLSVQVYVSVRGNCDSTKHPLRVCLLGSISVAAVGALLQLLNANTIAQHGSQLQLLYVAGKLSKWTSKLLLICAIMLISRGHAISHPLQKRHVIGACSLLAPLFVGCFILDLNGEYAQYRKYTNDSLFCSRYGAVLVLLDVGLLTVYAHNLRRSFTSETDTVKRRFFATWGPMYGIAFGILPVAVIVGSTDFVSPWVQVRVVHLLTNAVHICLLAILVKSLWPEKSLPAFCLDDQGLAETIGLKVDLLPTLLHKQAVEATAIHKPDKLDILSQLQV</sequence>
<feature type="transmembrane region" description="Helical" evidence="1">
    <location>
        <begin position="166"/>
        <end position="191"/>
    </location>
</feature>
<protein>
    <recommendedName>
        <fullName evidence="3">GPR180/TMEM145 transmembrane domain-containing protein</fullName>
    </recommendedName>
</protein>
<feature type="domain" description="GPR180/TMEM145 transmembrane" evidence="3">
    <location>
        <begin position="181"/>
        <end position="397"/>
    </location>
</feature>
<keyword evidence="2" id="KW-0732">Signal</keyword>
<dbReference type="InterPro" id="IPR019336">
    <property type="entry name" value="GPR180/TMEM145_TM"/>
</dbReference>
<reference evidence="4" key="1">
    <citation type="submission" date="2023-10" db="EMBL/GenBank/DDBJ databases">
        <authorList>
            <person name="Chen Y."/>
            <person name="Shah S."/>
            <person name="Dougan E. K."/>
            <person name="Thang M."/>
            <person name="Chan C."/>
        </authorList>
    </citation>
    <scope>NUCLEOTIDE SEQUENCE [LARGE SCALE GENOMIC DNA]</scope>
</reference>
<accession>A0ABN9U1S1</accession>
<feature type="transmembrane region" description="Helical" evidence="1">
    <location>
        <begin position="353"/>
        <end position="372"/>
    </location>
</feature>
<feature type="transmembrane region" description="Helical" evidence="1">
    <location>
        <begin position="384"/>
        <end position="401"/>
    </location>
</feature>
<feature type="transmembrane region" description="Helical" evidence="1">
    <location>
        <begin position="276"/>
        <end position="295"/>
    </location>
</feature>
<dbReference type="Proteomes" id="UP001189429">
    <property type="component" value="Unassembled WGS sequence"/>
</dbReference>
<evidence type="ECO:0000313" key="5">
    <source>
        <dbReference type="Proteomes" id="UP001189429"/>
    </source>
</evidence>
<keyword evidence="1" id="KW-0812">Transmembrane</keyword>
<evidence type="ECO:0000259" key="3">
    <source>
        <dbReference type="Pfam" id="PF10192"/>
    </source>
</evidence>
<feature type="transmembrane region" description="Helical" evidence="1">
    <location>
        <begin position="315"/>
        <end position="332"/>
    </location>
</feature>
<dbReference type="PANTHER" id="PTHR23252:SF24">
    <property type="entry name" value="TRANSMEMBRANE PROTEIN 145"/>
    <property type="match status" value="1"/>
</dbReference>
<name>A0ABN9U1S1_9DINO</name>
<organism evidence="4 5">
    <name type="scientific">Prorocentrum cordatum</name>
    <dbReference type="NCBI Taxonomy" id="2364126"/>
    <lineage>
        <taxon>Eukaryota</taxon>
        <taxon>Sar</taxon>
        <taxon>Alveolata</taxon>
        <taxon>Dinophyceae</taxon>
        <taxon>Prorocentrales</taxon>
        <taxon>Prorocentraceae</taxon>
        <taxon>Prorocentrum</taxon>
    </lineage>
</organism>
<comment type="caution">
    <text evidence="4">The sequence shown here is derived from an EMBL/GenBank/DDBJ whole genome shotgun (WGS) entry which is preliminary data.</text>
</comment>
<keyword evidence="1" id="KW-1133">Transmembrane helix</keyword>
<dbReference type="Pfam" id="PF10192">
    <property type="entry name" value="GPR180-TMEM145_TM"/>
    <property type="match status" value="1"/>
</dbReference>